<evidence type="ECO:0000259" key="7">
    <source>
        <dbReference type="PROSITE" id="PS51157"/>
    </source>
</evidence>
<dbReference type="PROSITE" id="PS50030">
    <property type="entry name" value="UBA"/>
    <property type="match status" value="1"/>
</dbReference>
<evidence type="ECO:0008006" key="10">
    <source>
        <dbReference type="Google" id="ProtNLM"/>
    </source>
</evidence>
<feature type="compositionally biased region" description="Polar residues" evidence="5">
    <location>
        <begin position="1580"/>
        <end position="1598"/>
    </location>
</feature>
<evidence type="ECO:0000313" key="9">
    <source>
        <dbReference type="Proteomes" id="UP000801492"/>
    </source>
</evidence>
<dbReference type="GO" id="GO:0090263">
    <property type="term" value="P:positive regulation of canonical Wnt signaling pathway"/>
    <property type="evidence" value="ECO:0007669"/>
    <property type="project" value="TreeGrafter"/>
</dbReference>
<feature type="compositionally biased region" description="Basic and acidic residues" evidence="5">
    <location>
        <begin position="593"/>
        <end position="602"/>
    </location>
</feature>
<dbReference type="InterPro" id="IPR047503">
    <property type="entry name" value="UBR-box_UBR5"/>
</dbReference>
<feature type="compositionally biased region" description="Acidic residues" evidence="5">
    <location>
        <begin position="1606"/>
        <end position="1636"/>
    </location>
</feature>
<feature type="compositionally biased region" description="Acidic residues" evidence="5">
    <location>
        <begin position="1935"/>
        <end position="1946"/>
    </location>
</feature>
<feature type="compositionally biased region" description="Polar residues" evidence="5">
    <location>
        <begin position="567"/>
        <end position="584"/>
    </location>
</feature>
<keyword evidence="2" id="KW-0863">Zinc-finger</keyword>
<dbReference type="EMBL" id="VTPC01090936">
    <property type="protein sequence ID" value="KAF2880612.1"/>
    <property type="molecule type" value="Genomic_DNA"/>
</dbReference>
<feature type="compositionally biased region" description="Basic and acidic residues" evidence="5">
    <location>
        <begin position="1852"/>
        <end position="1861"/>
    </location>
</feature>
<evidence type="ECO:0000313" key="8">
    <source>
        <dbReference type="EMBL" id="KAF2880612.1"/>
    </source>
</evidence>
<dbReference type="FunFam" id="1.10.8.10:FF:000009">
    <property type="entry name" value="Putative E3 ubiquitin-protein ligase UBR5"/>
    <property type="match status" value="1"/>
</dbReference>
<evidence type="ECO:0000256" key="1">
    <source>
        <dbReference type="ARBA" id="ARBA00022723"/>
    </source>
</evidence>
<dbReference type="OrthoDB" id="298098at2759"/>
<protein>
    <recommendedName>
        <fullName evidence="10">E3 ubiquitin-protein ligase hyd</fullName>
    </recommendedName>
</protein>
<evidence type="ECO:0000256" key="2">
    <source>
        <dbReference type="ARBA" id="ARBA00022771"/>
    </source>
</evidence>
<dbReference type="SMART" id="SM00396">
    <property type="entry name" value="ZnF_UBR1"/>
    <property type="match status" value="1"/>
</dbReference>
<feature type="domain" description="UBR-type" evidence="7">
    <location>
        <begin position="1129"/>
        <end position="1197"/>
    </location>
</feature>
<dbReference type="CDD" id="cd19675">
    <property type="entry name" value="UBR-box_UBR5"/>
    <property type="match status" value="1"/>
</dbReference>
<dbReference type="GO" id="GO:0043130">
    <property type="term" value="F:ubiquitin binding"/>
    <property type="evidence" value="ECO:0007669"/>
    <property type="project" value="InterPro"/>
</dbReference>
<keyword evidence="1" id="KW-0479">Metal-binding</keyword>
<name>A0A8K0CA96_IGNLU</name>
<dbReference type="InterPro" id="IPR024725">
    <property type="entry name" value="UBR5_UBA"/>
</dbReference>
<dbReference type="GO" id="GO:0034450">
    <property type="term" value="F:ubiquitin-ubiquitin ligase activity"/>
    <property type="evidence" value="ECO:0007669"/>
    <property type="project" value="TreeGrafter"/>
</dbReference>
<organism evidence="8 9">
    <name type="scientific">Ignelater luminosus</name>
    <name type="common">Cucubano</name>
    <name type="synonym">Pyrophorus luminosus</name>
    <dbReference type="NCBI Taxonomy" id="2038154"/>
    <lineage>
        <taxon>Eukaryota</taxon>
        <taxon>Metazoa</taxon>
        <taxon>Ecdysozoa</taxon>
        <taxon>Arthropoda</taxon>
        <taxon>Hexapoda</taxon>
        <taxon>Insecta</taxon>
        <taxon>Pterygota</taxon>
        <taxon>Neoptera</taxon>
        <taxon>Endopterygota</taxon>
        <taxon>Coleoptera</taxon>
        <taxon>Polyphaga</taxon>
        <taxon>Elateriformia</taxon>
        <taxon>Elateroidea</taxon>
        <taxon>Elateridae</taxon>
        <taxon>Agrypninae</taxon>
        <taxon>Pyrophorini</taxon>
        <taxon>Ignelater</taxon>
    </lineage>
</organism>
<dbReference type="SUPFAM" id="SSF50985">
    <property type="entry name" value="RCC1/BLIP-II"/>
    <property type="match status" value="1"/>
</dbReference>
<dbReference type="PROSITE" id="PS51157">
    <property type="entry name" value="ZF_UBR"/>
    <property type="match status" value="1"/>
</dbReference>
<feature type="compositionally biased region" description="Basic and acidic residues" evidence="5">
    <location>
        <begin position="1516"/>
        <end position="1528"/>
    </location>
</feature>
<feature type="zinc finger region" description="UBR-type" evidence="4">
    <location>
        <begin position="1129"/>
        <end position="1197"/>
    </location>
</feature>
<feature type="region of interest" description="Disordered" evidence="5">
    <location>
        <begin position="1241"/>
        <end position="1277"/>
    </location>
</feature>
<feature type="region of interest" description="Disordered" evidence="5">
    <location>
        <begin position="97"/>
        <end position="164"/>
    </location>
</feature>
<feature type="region of interest" description="Disordered" evidence="5">
    <location>
        <begin position="1917"/>
        <end position="1946"/>
    </location>
</feature>
<gene>
    <name evidence="8" type="ORF">ILUMI_25552</name>
</gene>
<dbReference type="Gene3D" id="1.10.8.10">
    <property type="entry name" value="DNA helicase RuvA subunit, C-terminal domain"/>
    <property type="match status" value="1"/>
</dbReference>
<dbReference type="InterPro" id="IPR003126">
    <property type="entry name" value="Znf_UBR"/>
</dbReference>
<comment type="caution">
    <text evidence="8">The sequence shown here is derived from an EMBL/GenBank/DDBJ whole genome shotgun (WGS) entry which is preliminary data.</text>
</comment>
<evidence type="ECO:0000256" key="3">
    <source>
        <dbReference type="ARBA" id="ARBA00022833"/>
    </source>
</evidence>
<dbReference type="InterPro" id="IPR015940">
    <property type="entry name" value="UBA"/>
</dbReference>
<dbReference type="Pfam" id="PF11547">
    <property type="entry name" value="E3_UbLigase_EDD"/>
    <property type="match status" value="1"/>
</dbReference>
<feature type="compositionally biased region" description="Gly residues" evidence="5">
    <location>
        <begin position="97"/>
        <end position="113"/>
    </location>
</feature>
<feature type="region of interest" description="Disordered" evidence="5">
    <location>
        <begin position="274"/>
        <end position="300"/>
    </location>
</feature>
<evidence type="ECO:0000256" key="4">
    <source>
        <dbReference type="PROSITE-ProRule" id="PRU00508"/>
    </source>
</evidence>
<feature type="compositionally biased region" description="Polar residues" evidence="5">
    <location>
        <begin position="1816"/>
        <end position="1849"/>
    </location>
</feature>
<keyword evidence="9" id="KW-1185">Reference proteome</keyword>
<dbReference type="GO" id="GO:0005634">
    <property type="term" value="C:nucleus"/>
    <property type="evidence" value="ECO:0007669"/>
    <property type="project" value="TreeGrafter"/>
</dbReference>
<feature type="compositionally biased region" description="Acidic residues" evidence="5">
    <location>
        <begin position="1558"/>
        <end position="1574"/>
    </location>
</feature>
<dbReference type="Proteomes" id="UP000801492">
    <property type="component" value="Unassembled WGS sequence"/>
</dbReference>
<proteinExistence type="predicted"/>
<feature type="region of interest" description="Disordered" evidence="5">
    <location>
        <begin position="1501"/>
        <end position="1642"/>
    </location>
</feature>
<dbReference type="GO" id="GO:0005737">
    <property type="term" value="C:cytoplasm"/>
    <property type="evidence" value="ECO:0007669"/>
    <property type="project" value="TreeGrafter"/>
</dbReference>
<dbReference type="InterPro" id="IPR009091">
    <property type="entry name" value="RCC1/BLIP-II"/>
</dbReference>
<reference evidence="8" key="1">
    <citation type="submission" date="2019-08" db="EMBL/GenBank/DDBJ databases">
        <title>The genome of the North American firefly Photinus pyralis.</title>
        <authorList>
            <consortium name="Photinus pyralis genome working group"/>
            <person name="Fallon T.R."/>
            <person name="Sander Lower S.E."/>
            <person name="Weng J.-K."/>
        </authorList>
    </citation>
    <scope>NUCLEOTIDE SEQUENCE</scope>
    <source>
        <strain evidence="8">TRF0915ILg1</strain>
        <tissue evidence="8">Whole body</tissue>
    </source>
</reference>
<dbReference type="PANTHER" id="PTHR46276">
    <property type="entry name" value="E3 UBIQUITIN-PROTEIN LIGASE UBR5"/>
    <property type="match status" value="1"/>
</dbReference>
<dbReference type="PANTHER" id="PTHR46276:SF1">
    <property type="entry name" value="E3 UBIQUITIN-PROTEIN LIGASE UBR5"/>
    <property type="match status" value="1"/>
</dbReference>
<sequence length="2153" mass="236360">MSSLQFVVHPLPGTEEQFNDRLKEVAERLNRFGQTSHAAFSNLRTSVKRIVLGPAHIALLLEDGKICRVSFSVISDRLDLSKNDPVKRVWLLHSSGSGGAGGSGGGGGSGGSGNSKPPGSGRQITRTRARIMRSSNTAIRGGSHGGSRGAPVIIGSSGSGSSGRPMVTVPAPYVPEELVSQAQVVLQGKSRNLIIRELQRTNLDVNLAVNNLLSRDDEEGEEGDDATDSYVPEDLISLLDGGFHSDHSVIIDADAMFSEDMFGYSGIRNFLNSRGSSSRGRMSDRDAPPSNSSSADRDRDTFSRWRDRQYFGPRRWLESALRDSGYDKDSDTKKKDAASPLWISDELEYWPESAGRFTQIAALYSELIALSNTGQVYQWRWNDLEPYKHPDNPNIHHPKTVALGLLGEKVQHLSACSTRCTVATESGKVATWLDELLAPAASKLEHAAQSYTEFQTDRICSLHTCPLYTVARLESGALYWWGVLPFTQRKRLWEKYRTKCRKQRPSTNQPEITTGSQVCMKNSPIYHPGAIAFTISAGVPKVGQLQNSAWTLSDTCTFKIINTQSAATSASDRTRDNSTPGTSGLNNLSNKNSNKETADRLDMPPPPSPASSTCSDTGSISNSHKRQKRMAVSGTDLTNDQRKDEEEWLLRDVIFVEDVRSVPIGRVLKVDGAYAAVRFPTTHAKERDSKDADDLLQDCRLMRKDDLQVLKSSSTSRVPDCFQRTPRRVQISDTSGQILTIAVDGQGIHAIVRSGSRLSYVIYNVSSGRLEQDNPFPSDTTSFMGLYAQHISLSCPGESTETVLILRDGNSTIYPLAKDCADAIRDPLPLDLPPVRCIGTGTIALTGTAQNLKNQVAVVILALEQQLLMPKILRCDVEGTRQILAQLENECKSNPSAVQNILTERCDGNRNVFHAVVNMCTPTSNKDSDNETTNVAAPNSNAGLECINVITNALGPRSVSLREMMRRAIRNERDLNNSNSVDQQGFVQEEPIPTHSWPPESFDVTSGDEDSLMGLGASANNKGNTNVNTTSTNITIDPTERRNNAMQILHALLYESNALAPHLIELLCAKDAQGQTPFMLAVSTRSYPAALEIFERITQLGTPQEQKEMIFPKGSNPDHSPLHVLCCNDTCSFTWTGAEHINQDIFECRTCGLTGTLCCCTECARVCHKGHDCKLKRTSPTAYCDCWEKCKCKALVMGNQAVRYELLTRLVRDTNLVVLPNSRGESILLFLAQTVGRQNQEQRQYRAARPRTASASSRNKTPSSDIESDMPDHDLEPPRFSRRALECLLGDWKAVRSMIMSGSKEDQDAIHEDQPYIANQTGTTLLDKFTHYLLVKCYLEVLEVLIETLVREMKRGDPEHREFATQVARRFVRSVVRIFVIFSVEMAPNSAKRRSLSGYNLPISKCRRVFRSMVKVSIEELCETADSLIAPVRLGVARPTAPFSLATSVNEIINGSEELFLVDPLSPIGMRPIVSASVSEPLPFLAEAVRRAAVVRDLDDTNDGESMAIDNDDDNASEHEDAPADREIPITVRQSSLNEGEPPEAPSDQQEGGAGQGEDSDPELDLLAETESDSDDNHSNQDAASAQRSVQTGATAGSDTGMLLFPEDESGESSQQEEEESEAGETDEQDTEEYSLTDEQLERRRSRYSNAAGHGQRSNLAPQNMQWAIRSREANRSTGVRLAGGSNLVFIDPSSLRRSTTGNTAVAASTEPVTMATTASCLARAFGIVIRQISDLLSLMQDLHIMPTSFAHLDITQDDICNVQIYLEFRLKPTWDWLLTVMDATEAQLRFGASLTHSADPAHPGHPLHSTGLGVGSSSANVRSNRGHNVSGASNTSSGTRIVGFTTNVEGGRSRPERDSVDAHSARREFLSYCLSLMRAHNSEHLDSLPILDVSALKHVAYVFDALIYYMRSGNSEASEGDSLREGLPLPPWNDQDENENEEGEEDIPVAMETESLDDQDVSNLASLSNTLNVTSSSLHTSSSGKGRKHSFFQRSESTLCLGCPPPDPFESPMAEALPLADQPHLLQPNARREDLFGIPKQPITLPPTSANSTNPLGSLPTRLGLSSRTSDFAMSHPARANQPIPSSFNVMGPNPLVYPPSYNPESENVELDRHGEIERNSEIEIKLDTKEEKNANGCFLFDQFCRNITTKQ</sequence>
<dbReference type="GO" id="GO:0008270">
    <property type="term" value="F:zinc ion binding"/>
    <property type="evidence" value="ECO:0007669"/>
    <property type="project" value="UniProtKB-KW"/>
</dbReference>
<dbReference type="Gene3D" id="2.130.10.30">
    <property type="entry name" value="Regulator of chromosome condensation 1/beta-lactamase-inhibitor protein II"/>
    <property type="match status" value="1"/>
</dbReference>
<evidence type="ECO:0000256" key="5">
    <source>
        <dbReference type="SAM" id="MobiDB-lite"/>
    </source>
</evidence>
<feature type="region of interest" description="Disordered" evidence="5">
    <location>
        <begin position="1798"/>
        <end position="1861"/>
    </location>
</feature>
<evidence type="ECO:0000259" key="6">
    <source>
        <dbReference type="PROSITE" id="PS50030"/>
    </source>
</evidence>
<feature type="region of interest" description="Disordered" evidence="5">
    <location>
        <begin position="567"/>
        <end position="638"/>
    </location>
</feature>
<dbReference type="GO" id="GO:0000209">
    <property type="term" value="P:protein polyubiquitination"/>
    <property type="evidence" value="ECO:0007669"/>
    <property type="project" value="TreeGrafter"/>
</dbReference>
<feature type="compositionally biased region" description="Polar residues" evidence="5">
    <location>
        <begin position="613"/>
        <end position="622"/>
    </location>
</feature>
<accession>A0A8K0CA96</accession>
<keyword evidence="3" id="KW-0862">Zinc</keyword>
<dbReference type="CDD" id="cd14423">
    <property type="entry name" value="CUE_UBR5"/>
    <property type="match status" value="1"/>
</dbReference>
<feature type="domain" description="UBA" evidence="6">
    <location>
        <begin position="173"/>
        <end position="215"/>
    </location>
</feature>